<gene>
    <name evidence="1" type="ORF">FKX85_11395</name>
</gene>
<name>A0A514CIF5_9BACT</name>
<protein>
    <recommendedName>
        <fullName evidence="3">Lipoprotein</fullName>
    </recommendedName>
</protein>
<reference evidence="1 2" key="1">
    <citation type="submission" date="2019-06" db="EMBL/GenBank/DDBJ databases">
        <title>Echinicola alkalisoli sp. nov. isolated from saline soil.</title>
        <authorList>
            <person name="Sun J.-Q."/>
            <person name="Xu L."/>
        </authorList>
    </citation>
    <scope>NUCLEOTIDE SEQUENCE [LARGE SCALE GENOMIC DNA]</scope>
    <source>
        <strain evidence="1 2">LN3S3</strain>
    </source>
</reference>
<evidence type="ECO:0000313" key="1">
    <source>
        <dbReference type="EMBL" id="QDH79609.1"/>
    </source>
</evidence>
<sequence length="363" mass="41422">MKNALKALTLLFSFSACNFNQSAKKDISSGALLADMDFSNGKYALYIKHKEFGEFMVLDEEALKENRDKLIVNISLANYLPGEGDRSFGVILFKDNKLVTQKSGGVFTHFAIGNLADHAVPVKSQRIQGVKKRIQEKQDSIADQNNIFITYQSAFVPDNRAFRFRVYFPCIAVPVTRGKDSAGYERIITVNGIKHDKWIMESESLFDRQWGEKIERCIRDKAGTITDFEVSIAKSSMSNAYLLDKAGNDLKTPNKKTIYIKDYMYYSFTAYLMADKDNAEKLLALDYSDCMSEEDRNRPLLIAKMKALVKQSTQPHLDVDKGEIGLEGYKDNVTKYKALYEQEYSLTWLEVERNSKIIEIKNK</sequence>
<evidence type="ECO:0000313" key="2">
    <source>
        <dbReference type="Proteomes" id="UP000316614"/>
    </source>
</evidence>
<dbReference type="Proteomes" id="UP000316614">
    <property type="component" value="Chromosome"/>
</dbReference>
<dbReference type="OrthoDB" id="1491306at2"/>
<dbReference type="PROSITE" id="PS51257">
    <property type="entry name" value="PROKAR_LIPOPROTEIN"/>
    <property type="match status" value="1"/>
</dbReference>
<dbReference type="EMBL" id="CP041253">
    <property type="protein sequence ID" value="QDH79609.1"/>
    <property type="molecule type" value="Genomic_DNA"/>
</dbReference>
<dbReference type="AlphaFoldDB" id="A0A514CIF5"/>
<proteinExistence type="predicted"/>
<dbReference type="KEGG" id="echi:FKX85_11395"/>
<keyword evidence="2" id="KW-1185">Reference proteome</keyword>
<evidence type="ECO:0008006" key="3">
    <source>
        <dbReference type="Google" id="ProtNLM"/>
    </source>
</evidence>
<accession>A0A514CIF5</accession>
<organism evidence="1 2">
    <name type="scientific">Echinicola soli</name>
    <dbReference type="NCBI Taxonomy" id="2591634"/>
    <lineage>
        <taxon>Bacteria</taxon>
        <taxon>Pseudomonadati</taxon>
        <taxon>Bacteroidota</taxon>
        <taxon>Cytophagia</taxon>
        <taxon>Cytophagales</taxon>
        <taxon>Cyclobacteriaceae</taxon>
        <taxon>Echinicola</taxon>
    </lineage>
</organism>
<dbReference type="RefSeq" id="WP_141614851.1">
    <property type="nucleotide sequence ID" value="NZ_CP041253.1"/>
</dbReference>